<dbReference type="Proteomes" id="UP001231915">
    <property type="component" value="Unassembled WGS sequence"/>
</dbReference>
<evidence type="ECO:0008006" key="3">
    <source>
        <dbReference type="Google" id="ProtNLM"/>
    </source>
</evidence>
<evidence type="ECO:0000313" key="1">
    <source>
        <dbReference type="EMBL" id="MDK2595604.1"/>
    </source>
</evidence>
<sequence>MVSAEELSYVYENVLVKLIEQREKELKFYIQQPAFSHMTLSVAFWHSDMYWNLYQKESCEFTCHAEYDNQEFIILSDYEGRHPEISNLRDIFDGWSESEATENSDESLDLQFKLSHEALAIALCSERVKPLLEVLLEENDNYQKARFSEMIRVEDPDGRFDVNFMHVV</sequence>
<proteinExistence type="predicted"/>
<name>A0ABT7EKQ3_9GAMM</name>
<protein>
    <recommendedName>
        <fullName evidence="3">DUF4303 domain-containing protein</fullName>
    </recommendedName>
</protein>
<dbReference type="EMBL" id="JASJUT010000003">
    <property type="protein sequence ID" value="MDK2595604.1"/>
    <property type="molecule type" value="Genomic_DNA"/>
</dbReference>
<accession>A0ABT7EKQ3</accession>
<reference evidence="1 2" key="1">
    <citation type="submission" date="2023-05" db="EMBL/GenBank/DDBJ databases">
        <title>Pseudoalteromonas ardens sp. nov., Pseudoalteromonas obscura sp. nov., and Pseudoalteromonas umbrosa sp. nov., isolated from the coral Montipora capitata.</title>
        <authorList>
            <person name="Thomas E.M."/>
            <person name="Smith E.M."/>
            <person name="Papke E."/>
            <person name="Shlafstein M.D."/>
            <person name="Oline D.K."/>
            <person name="Videau P."/>
            <person name="Saw J.H."/>
            <person name="Strangman W.K."/>
            <person name="Ushijima B."/>
        </authorList>
    </citation>
    <scope>NUCLEOTIDE SEQUENCE [LARGE SCALE GENOMIC DNA]</scope>
    <source>
        <strain evidence="1 2">P94</strain>
    </source>
</reference>
<evidence type="ECO:0000313" key="2">
    <source>
        <dbReference type="Proteomes" id="UP001231915"/>
    </source>
</evidence>
<dbReference type="RefSeq" id="WP_284137252.1">
    <property type="nucleotide sequence ID" value="NZ_JASJUT010000003.1"/>
</dbReference>
<organism evidence="1 2">
    <name type="scientific">Pseudoalteromonas obscura</name>
    <dbReference type="NCBI Taxonomy" id="3048491"/>
    <lineage>
        <taxon>Bacteria</taxon>
        <taxon>Pseudomonadati</taxon>
        <taxon>Pseudomonadota</taxon>
        <taxon>Gammaproteobacteria</taxon>
        <taxon>Alteromonadales</taxon>
        <taxon>Pseudoalteromonadaceae</taxon>
        <taxon>Pseudoalteromonas</taxon>
    </lineage>
</organism>
<comment type="caution">
    <text evidence="1">The sequence shown here is derived from an EMBL/GenBank/DDBJ whole genome shotgun (WGS) entry which is preliminary data.</text>
</comment>
<gene>
    <name evidence="1" type="ORF">QNM18_11150</name>
</gene>
<keyword evidence="2" id="KW-1185">Reference proteome</keyword>